<gene>
    <name evidence="1" type="ORF">FNE76_00135</name>
</gene>
<name>A0A553V3X8_9HELI</name>
<keyword evidence="2" id="KW-1185">Reference proteome</keyword>
<evidence type="ECO:0008006" key="3">
    <source>
        <dbReference type="Google" id="ProtNLM"/>
    </source>
</evidence>
<organism evidence="1 2">
    <name type="scientific">Helicobacter mehlei</name>
    <dbReference type="NCBI Taxonomy" id="2316080"/>
    <lineage>
        <taxon>Bacteria</taxon>
        <taxon>Pseudomonadati</taxon>
        <taxon>Campylobacterota</taxon>
        <taxon>Epsilonproteobacteria</taxon>
        <taxon>Campylobacterales</taxon>
        <taxon>Helicobacteraceae</taxon>
        <taxon>Helicobacter</taxon>
    </lineage>
</organism>
<dbReference type="AlphaFoldDB" id="A0A553V3X8"/>
<sequence length="175" mass="20248">MIAFAKWLQKTKNDLSYPLDWLERVDWTRFVATTQHLAQGGCLLIGADLERTWFKIYVLSHLNRHKLRPLVPIFDTPSAFEGFLNTKDDSSLALIAHMLNLSYQSCALWYVGLAHTPLAQLALSLDQHFLWILDTPHKEAISLHSLDPMLDFKLLQLYQIFENLLFDVLLGRLEL</sequence>
<evidence type="ECO:0000313" key="2">
    <source>
        <dbReference type="Proteomes" id="UP000319322"/>
    </source>
</evidence>
<protein>
    <recommendedName>
        <fullName evidence="3">DnaA initiator-associating factor for replication initiation HobA</fullName>
    </recommendedName>
</protein>
<reference evidence="1 2" key="2">
    <citation type="submission" date="2019-07" db="EMBL/GenBank/DDBJ databases">
        <title>Helicobacter labacensis sp. nov., Helicobacter mehlei sp. nov. and Helicobacter vulpis sp. nov., isolated from gastric mucosa of red fox (Vulpis vulpis).</title>
        <authorList>
            <person name="Kusar D."/>
            <person name="Gruntar I."/>
            <person name="Pate M."/>
            <person name="Zajc U."/>
            <person name="Ocepek M."/>
        </authorList>
    </citation>
    <scope>NUCLEOTIDE SEQUENCE [LARGE SCALE GENOMIC DNA]</scope>
    <source>
        <strain evidence="1 2">L8b</strain>
    </source>
</reference>
<proteinExistence type="predicted"/>
<dbReference type="InterPro" id="IPR038381">
    <property type="entry name" value="HobA_sf"/>
</dbReference>
<dbReference type="EMBL" id="VKGC01000001">
    <property type="protein sequence ID" value="TSA86921.1"/>
    <property type="molecule type" value="Genomic_DNA"/>
</dbReference>
<dbReference type="Pfam" id="PF12163">
    <property type="entry name" value="HobA"/>
    <property type="match status" value="1"/>
</dbReference>
<dbReference type="Proteomes" id="UP000319322">
    <property type="component" value="Unassembled WGS sequence"/>
</dbReference>
<comment type="caution">
    <text evidence="1">The sequence shown here is derived from an EMBL/GenBank/DDBJ whole genome shotgun (WGS) entry which is preliminary data.</text>
</comment>
<reference evidence="1 2" key="3">
    <citation type="submission" date="2019-07" db="EMBL/GenBank/DDBJ databases">
        <authorList>
            <person name="Papic B."/>
        </authorList>
    </citation>
    <scope>NUCLEOTIDE SEQUENCE [LARGE SCALE GENOMIC DNA]</scope>
    <source>
        <strain evidence="1 2">L8b</strain>
    </source>
</reference>
<reference evidence="2" key="1">
    <citation type="submission" date="2019-07" db="EMBL/GenBank/DDBJ databases">
        <title>Helicobacter labacensis sp. nov., Helicobacter mehlei sp. nov. and Helicobacter vulpis sp. nov., isolated from gastric mucosa of red fox (Vulpis vulpis).</title>
        <authorList>
            <person name="Papic B."/>
        </authorList>
    </citation>
    <scope>NUCLEOTIDE SEQUENCE [LARGE SCALE GENOMIC DNA]</scope>
    <source>
        <strain evidence="2">L8b</strain>
    </source>
</reference>
<evidence type="ECO:0000313" key="1">
    <source>
        <dbReference type="EMBL" id="TSA86921.1"/>
    </source>
</evidence>
<dbReference type="OrthoDB" id="5329076at2"/>
<accession>A0A553V3X8</accession>
<dbReference type="RefSeq" id="WP_120948168.1">
    <property type="nucleotide sequence ID" value="NZ_QXQP01000010.1"/>
</dbReference>
<dbReference type="Gene3D" id="3.40.50.11670">
    <property type="entry name" value="DNA replication regulator HobA"/>
    <property type="match status" value="1"/>
</dbReference>
<dbReference type="InterPro" id="IPR021011">
    <property type="entry name" value="HobA"/>
</dbReference>